<dbReference type="InParanoid" id="A0A7M7P7X9"/>
<feature type="coiled-coil region" evidence="6">
    <location>
        <begin position="6"/>
        <end position="43"/>
    </location>
</feature>
<feature type="transmembrane region" description="Helical" evidence="7">
    <location>
        <begin position="172"/>
        <end position="194"/>
    </location>
</feature>
<feature type="transmembrane region" description="Helical" evidence="7">
    <location>
        <begin position="322"/>
        <end position="347"/>
    </location>
</feature>
<keyword evidence="5 7" id="KW-0472">Membrane</keyword>
<dbReference type="PANTHER" id="PTHR21433:SF0">
    <property type="entry name" value="TRANSMEMBRANE PROTEIN 120 HOMOLOG"/>
    <property type="match status" value="1"/>
</dbReference>
<evidence type="ECO:0000313" key="8">
    <source>
        <dbReference type="EnsemblMetazoa" id="XP_030847680"/>
    </source>
</evidence>
<name>A0A7M7P7X9_STRPU</name>
<evidence type="ECO:0000256" key="5">
    <source>
        <dbReference type="ARBA" id="ARBA00023136"/>
    </source>
</evidence>
<dbReference type="RefSeq" id="XP_030847680.1">
    <property type="nucleotide sequence ID" value="XM_030991820.1"/>
</dbReference>
<keyword evidence="3 7" id="KW-0812">Transmembrane</keyword>
<feature type="transmembrane region" description="Helical" evidence="7">
    <location>
        <begin position="206"/>
        <end position="227"/>
    </location>
</feature>
<reference evidence="8" key="2">
    <citation type="submission" date="2021-01" db="UniProtKB">
        <authorList>
            <consortium name="EnsemblMetazoa"/>
        </authorList>
    </citation>
    <scope>IDENTIFICATION</scope>
</reference>
<evidence type="ECO:0000256" key="7">
    <source>
        <dbReference type="SAM" id="Phobius"/>
    </source>
</evidence>
<feature type="transmembrane region" description="Helical" evidence="7">
    <location>
        <begin position="133"/>
        <end position="152"/>
    </location>
</feature>
<dbReference type="KEGG" id="spu:588956"/>
<dbReference type="FunCoup" id="A0A7M7P7X9">
    <property type="interactions" value="1227"/>
</dbReference>
<dbReference type="GeneID" id="588956"/>
<dbReference type="InterPro" id="IPR012926">
    <property type="entry name" value="TMEM120A/B"/>
</dbReference>
<feature type="transmembrane region" description="Helical" evidence="7">
    <location>
        <begin position="284"/>
        <end position="302"/>
    </location>
</feature>
<dbReference type="Pfam" id="PF07851">
    <property type="entry name" value="TMEM120A-B"/>
    <property type="match status" value="1"/>
</dbReference>
<evidence type="ECO:0008006" key="10">
    <source>
        <dbReference type="Google" id="ProtNLM"/>
    </source>
</evidence>
<dbReference type="AlphaFoldDB" id="A0A7M7P7X9"/>
<dbReference type="EnsemblMetazoa" id="XM_030991820">
    <property type="protein sequence ID" value="XP_030847680"/>
    <property type="gene ID" value="LOC588956"/>
</dbReference>
<feature type="transmembrane region" description="Helical" evidence="7">
    <location>
        <begin position="239"/>
        <end position="257"/>
    </location>
</feature>
<evidence type="ECO:0000256" key="6">
    <source>
        <dbReference type="SAM" id="Coils"/>
    </source>
</evidence>
<accession>A0A7M7P7X9</accession>
<evidence type="ECO:0000256" key="1">
    <source>
        <dbReference type="ARBA" id="ARBA00004141"/>
    </source>
</evidence>
<comment type="subcellular location">
    <subcellularLocation>
        <location evidence="1">Membrane</location>
        <topology evidence="1">Multi-pass membrane protein</topology>
    </subcellularLocation>
</comment>
<keyword evidence="9" id="KW-1185">Reference proteome</keyword>
<keyword evidence="6" id="KW-0175">Coiled coil</keyword>
<organism evidence="8 9">
    <name type="scientific">Strongylocentrotus purpuratus</name>
    <name type="common">Purple sea urchin</name>
    <dbReference type="NCBI Taxonomy" id="7668"/>
    <lineage>
        <taxon>Eukaryota</taxon>
        <taxon>Metazoa</taxon>
        <taxon>Echinodermata</taxon>
        <taxon>Eleutherozoa</taxon>
        <taxon>Echinozoa</taxon>
        <taxon>Echinoidea</taxon>
        <taxon>Euechinoidea</taxon>
        <taxon>Echinacea</taxon>
        <taxon>Camarodonta</taxon>
        <taxon>Echinidea</taxon>
        <taxon>Strongylocentrotidae</taxon>
        <taxon>Strongylocentrotus</taxon>
    </lineage>
</organism>
<comment type="similarity">
    <text evidence="2">Belongs to the TMEM120 family.</text>
</comment>
<dbReference type="GO" id="GO:0016020">
    <property type="term" value="C:membrane"/>
    <property type="evidence" value="ECO:0000318"/>
    <property type="project" value="GO_Central"/>
</dbReference>
<dbReference type="Proteomes" id="UP000007110">
    <property type="component" value="Unassembled WGS sequence"/>
</dbReference>
<evidence type="ECO:0000256" key="3">
    <source>
        <dbReference type="ARBA" id="ARBA00022692"/>
    </source>
</evidence>
<sequence>MADSCLTGFAEEIDDLAKEYESMKELHKKYKDKLEEVQSMQKKCATLVGHQKKRYKQIAEGIKEKSPGLSGEEKAKCNELKTLVEDRKKNCIEVLDTLPRSNNFLLSTTLGPVSVSILSKKDRFAYKEEYERFKLYLSIIMLVGATINTFFIKNSEDMSQATPTCPMNSPNRLGRICDACYHFLLVWFYCTLVIRESILRHNGSRIKGWWVVHHYLTVMLTAILLIWPDSVSYRMFRNQFMLFSLYLSVVQLIQYYYQSGCLYRLRALGEKSDMYITVEGFQNWMWRGLTFLLPFLFVAYTWQLYNAYSLYHIAKHPECNEWMVPVASVIFLCLFLGNMITTSGVILTKFKAMQSTSSSPKNKGS</sequence>
<evidence type="ECO:0000256" key="2">
    <source>
        <dbReference type="ARBA" id="ARBA00009700"/>
    </source>
</evidence>
<evidence type="ECO:0000313" key="9">
    <source>
        <dbReference type="Proteomes" id="UP000007110"/>
    </source>
</evidence>
<dbReference type="OrthoDB" id="2015098at2759"/>
<protein>
    <recommendedName>
        <fullName evidence="10">Transmembrane protein 120A</fullName>
    </recommendedName>
</protein>
<evidence type="ECO:0000256" key="4">
    <source>
        <dbReference type="ARBA" id="ARBA00022989"/>
    </source>
</evidence>
<dbReference type="OMA" id="DRYRYKQ"/>
<keyword evidence="4 7" id="KW-1133">Transmembrane helix</keyword>
<reference evidence="9" key="1">
    <citation type="submission" date="2015-02" db="EMBL/GenBank/DDBJ databases">
        <title>Genome sequencing for Strongylocentrotus purpuratus.</title>
        <authorList>
            <person name="Murali S."/>
            <person name="Liu Y."/>
            <person name="Vee V."/>
            <person name="English A."/>
            <person name="Wang M."/>
            <person name="Skinner E."/>
            <person name="Han Y."/>
            <person name="Muzny D.M."/>
            <person name="Worley K.C."/>
            <person name="Gibbs R.A."/>
        </authorList>
    </citation>
    <scope>NUCLEOTIDE SEQUENCE</scope>
</reference>
<proteinExistence type="inferred from homology"/>
<dbReference type="PANTHER" id="PTHR21433">
    <property type="entry name" value="TRANSMEMBRANE PROTEIN INDUCED BY TUMOR NECROSIS FACTOR ALPHA"/>
    <property type="match status" value="1"/>
</dbReference>